<dbReference type="Gene3D" id="3.30.505.50">
    <property type="entry name" value="Sigma 54 modulation/S30EA ribosomal protein, C-terminal domain"/>
    <property type="match status" value="1"/>
</dbReference>
<proteinExistence type="inferred from homology"/>
<dbReference type="Proteomes" id="UP000308038">
    <property type="component" value="Unassembled WGS sequence"/>
</dbReference>
<evidence type="ECO:0000256" key="3">
    <source>
        <dbReference type="ARBA" id="ARBA00041148"/>
    </source>
</evidence>
<comment type="subunit">
    <text evidence="2">Associates exclusively with 100S ribosomes, which are dimers of 70S ribosomes.</text>
</comment>
<sequence length="196" mass="21509">MEIRVSGHQVETGDALKDHVDTRLQGMAEKYFSRAISAQVTFGQGPNGGFSCDIVAHVMQGLVLKGRHDAPDAHLAFDGAAEKIEKQLRRYMRRLKDRNAGQAQALAENGAYDNLDNAGYTLFAERIGEDEEHDAPLIIAETRVDVPDATVSDAVMMLDLRNTNALLFKNSGTGSYNMVYRRGDGTIGWVEPQRAG</sequence>
<keyword evidence="4" id="KW-0963">Cytoplasm</keyword>
<protein>
    <recommendedName>
        <fullName evidence="3 4">Ribosome hibernation promoting factor</fullName>
        <shortName evidence="4">HPF</shortName>
    </recommendedName>
</protein>
<comment type="caution">
    <text evidence="6">The sequence shown here is derived from an EMBL/GenBank/DDBJ whole genome shotgun (WGS) entry which is preliminary data.</text>
</comment>
<evidence type="ECO:0000256" key="4">
    <source>
        <dbReference type="HAMAP-Rule" id="MF_00839"/>
    </source>
</evidence>
<dbReference type="InterPro" id="IPR034694">
    <property type="entry name" value="HPF_long/plastid"/>
</dbReference>
<dbReference type="InterPro" id="IPR036567">
    <property type="entry name" value="RHF-like"/>
</dbReference>
<dbReference type="RefSeq" id="WP_136450905.1">
    <property type="nucleotide sequence ID" value="NZ_SSTI01000003.1"/>
</dbReference>
<keyword evidence="7" id="KW-1185">Reference proteome</keyword>
<dbReference type="InterPro" id="IPR038416">
    <property type="entry name" value="Ribosom_S30AE_C_sf"/>
</dbReference>
<organism evidence="6 7">
    <name type="scientific">Sphingomonas olei</name>
    <dbReference type="NCBI Taxonomy" id="1886787"/>
    <lineage>
        <taxon>Bacteria</taxon>
        <taxon>Pseudomonadati</taxon>
        <taxon>Pseudomonadota</taxon>
        <taxon>Alphaproteobacteria</taxon>
        <taxon>Sphingomonadales</taxon>
        <taxon>Sphingomonadaceae</taxon>
        <taxon>Sphingomonas</taxon>
    </lineage>
</organism>
<gene>
    <name evidence="6" type="primary">raiA</name>
    <name evidence="4" type="synonym">hpf</name>
    <name evidence="6" type="ORF">E5988_04710</name>
</gene>
<evidence type="ECO:0000256" key="2">
    <source>
        <dbReference type="ARBA" id="ARBA00038695"/>
    </source>
</evidence>
<dbReference type="CDD" id="cd00552">
    <property type="entry name" value="RaiA"/>
    <property type="match status" value="1"/>
</dbReference>
<comment type="subunit">
    <text evidence="4">Interacts with 100S ribosomes.</text>
</comment>
<dbReference type="InterPro" id="IPR032528">
    <property type="entry name" value="Ribosom_S30AE_C"/>
</dbReference>
<name>A0ABY2QK10_9SPHN</name>
<dbReference type="InterPro" id="IPR003489">
    <property type="entry name" value="RHF/RaiA"/>
</dbReference>
<accession>A0ABY2QK10</accession>
<dbReference type="Pfam" id="PF16321">
    <property type="entry name" value="Ribosom_S30AE_C"/>
    <property type="match status" value="1"/>
</dbReference>
<evidence type="ECO:0000259" key="5">
    <source>
        <dbReference type="Pfam" id="PF16321"/>
    </source>
</evidence>
<dbReference type="EMBL" id="SSTI01000003">
    <property type="protein sequence ID" value="THG40901.1"/>
    <property type="molecule type" value="Genomic_DNA"/>
</dbReference>
<dbReference type="Gene3D" id="3.30.160.100">
    <property type="entry name" value="Ribosome hibernation promotion factor-like"/>
    <property type="match status" value="1"/>
</dbReference>
<dbReference type="HAMAP" id="MF_00839">
    <property type="entry name" value="HPF"/>
    <property type="match status" value="1"/>
</dbReference>
<comment type="subcellular location">
    <subcellularLocation>
        <location evidence="4">Cytoplasm</location>
    </subcellularLocation>
</comment>
<dbReference type="Pfam" id="PF02482">
    <property type="entry name" value="Ribosomal_S30AE"/>
    <property type="match status" value="1"/>
</dbReference>
<dbReference type="InterPro" id="IPR050574">
    <property type="entry name" value="HPF/YfiA_ribosome-assoc"/>
</dbReference>
<dbReference type="PANTHER" id="PTHR33231:SF1">
    <property type="entry name" value="30S RIBOSOMAL PROTEIN"/>
    <property type="match status" value="1"/>
</dbReference>
<keyword evidence="1 4" id="KW-0810">Translation regulation</keyword>
<comment type="function">
    <text evidence="4">Required for dimerization of active 70S ribosomes into 100S ribosomes in stationary phase; 100S ribosomes are translationally inactive and sometimes present during exponential growth.</text>
</comment>
<feature type="domain" description="Sigma 54 modulation/S30EA ribosomal protein C-terminal" evidence="5">
    <location>
        <begin position="135"/>
        <end position="188"/>
    </location>
</feature>
<evidence type="ECO:0000256" key="1">
    <source>
        <dbReference type="ARBA" id="ARBA00022845"/>
    </source>
</evidence>
<dbReference type="SUPFAM" id="SSF69754">
    <property type="entry name" value="Ribosome binding protein Y (YfiA homologue)"/>
    <property type="match status" value="1"/>
</dbReference>
<dbReference type="NCBIfam" id="TIGR00741">
    <property type="entry name" value="yfiA"/>
    <property type="match status" value="1"/>
</dbReference>
<evidence type="ECO:0000313" key="6">
    <source>
        <dbReference type="EMBL" id="THG40901.1"/>
    </source>
</evidence>
<reference evidence="6 7" key="1">
    <citation type="submission" date="2019-04" db="EMBL/GenBank/DDBJ databases">
        <title>Microbes associate with the intestines of laboratory mice.</title>
        <authorList>
            <person name="Navarre W."/>
            <person name="Wong E."/>
            <person name="Huang K.C."/>
            <person name="Tropini C."/>
            <person name="Ng K."/>
            <person name="Yu B."/>
        </authorList>
    </citation>
    <scope>NUCLEOTIDE SEQUENCE [LARGE SCALE GENOMIC DNA]</scope>
    <source>
        <strain evidence="6 7">NM83_B4-11</strain>
    </source>
</reference>
<dbReference type="PANTHER" id="PTHR33231">
    <property type="entry name" value="30S RIBOSOMAL PROTEIN"/>
    <property type="match status" value="1"/>
</dbReference>
<comment type="similarity">
    <text evidence="4">Belongs to the HPF/YfiA ribosome-associated protein family. Long HPF subfamily.</text>
</comment>
<evidence type="ECO:0000313" key="7">
    <source>
        <dbReference type="Proteomes" id="UP000308038"/>
    </source>
</evidence>